<dbReference type="RefSeq" id="WP_283754736.1">
    <property type="nucleotide sequence ID" value="NZ_JAQOSP010000104.1"/>
</dbReference>
<gene>
    <name evidence="1" type="ORF">PMG71_16255</name>
</gene>
<reference evidence="1 2" key="1">
    <citation type="submission" date="2023-01" db="EMBL/GenBank/DDBJ databases">
        <title>Novel diversity within Roseofilum (Cyanobacteria; Desertifilaceae) from marine benthic mats with descriptions of four novel species.</title>
        <authorList>
            <person name="Wang Y."/>
            <person name="Berthold D.E."/>
            <person name="Hu J."/>
            <person name="Lefler F.W."/>
            <person name="Laughinghouse H.D. IV."/>
        </authorList>
    </citation>
    <scope>NUCLEOTIDE SEQUENCE [LARGE SCALE GENOMIC DNA]</scope>
    <source>
        <strain evidence="1 2">BLCC-M154</strain>
    </source>
</reference>
<name>A0ABT7AVN6_9CYAN</name>
<accession>A0ABT7AVN6</accession>
<evidence type="ECO:0000313" key="2">
    <source>
        <dbReference type="Proteomes" id="UP001235303"/>
    </source>
</evidence>
<keyword evidence="2" id="KW-1185">Reference proteome</keyword>
<proteinExistence type="predicted"/>
<dbReference type="Proteomes" id="UP001235303">
    <property type="component" value="Unassembled WGS sequence"/>
</dbReference>
<evidence type="ECO:0000313" key="1">
    <source>
        <dbReference type="EMBL" id="MDJ1170982.1"/>
    </source>
</evidence>
<sequence>MSKTEEILSPLPGDVLGGLRKADQLWSSVRSSSIPVSEVIRVADRGISGDEPLDTDVAICGGTLGIMMGCALQLRGIGVTVIERGILRGRVQEWNISRRELGVLVELGVLTEEELEEAIATEYNPARISFPGSRDIWVKDILNIGIDPVFLLECLKQRFLAAGGTLLEQTPFAGATIYGDRIIIKAGNQNINARLLLDAMGHFSPISQQARAGAKPDAVCLVVGSVAQGYPQNDTGDLFVSFTPPIHHCQYFWEAFPAKDGRTTYLFTYLDAHRDRFSLEFFYEEYLRLLPEYQNISLDQLTFQRALFGFFPCYQNSPLKLPFDRILPIGDSSGSQSPLSFGGFGAMIRHLKRLTLGIEEALTLDHLKQKQLSLLQPYQPSLSVTWLFQRSMSLKMESKDFLVPPNDLLRGVFAIMEEAGDDVLRPFLQDVVQFPGLTETLLKTWIQQPLSVLKIIPQVGLLTLINWMIHYQNLAAYTLLDVIGNSLEPALKFLSPEQRYTYHRWREGWHYGSGRDYSASR</sequence>
<dbReference type="PANTHER" id="PTHR32098:SF5">
    <property type="entry name" value="LYCOPENE BETA_EPSILON CYCLASE PROTEIN"/>
    <property type="match status" value="1"/>
</dbReference>
<dbReference type="EMBL" id="JAQOSP010000104">
    <property type="protein sequence ID" value="MDJ1170982.1"/>
    <property type="molecule type" value="Genomic_DNA"/>
</dbReference>
<dbReference type="Gene3D" id="3.50.50.60">
    <property type="entry name" value="FAD/NAD(P)-binding domain"/>
    <property type="match status" value="1"/>
</dbReference>
<organism evidence="1 2">
    <name type="scientific">Roseofilum acuticapitatum BLCC-M154</name>
    <dbReference type="NCBI Taxonomy" id="3022444"/>
    <lineage>
        <taxon>Bacteria</taxon>
        <taxon>Bacillati</taxon>
        <taxon>Cyanobacteriota</taxon>
        <taxon>Cyanophyceae</taxon>
        <taxon>Desertifilales</taxon>
        <taxon>Desertifilaceae</taxon>
        <taxon>Roseofilum</taxon>
        <taxon>Roseofilum acuticapitatum</taxon>
    </lineage>
</organism>
<dbReference type="PANTHER" id="PTHR32098">
    <property type="entry name" value="LYCOPENE BETA/EPSILON CYCLASE PROTEIN"/>
    <property type="match status" value="1"/>
</dbReference>
<dbReference type="InterPro" id="IPR036188">
    <property type="entry name" value="FAD/NAD-bd_sf"/>
</dbReference>
<dbReference type="SUPFAM" id="SSF51905">
    <property type="entry name" value="FAD/NAD(P)-binding domain"/>
    <property type="match status" value="1"/>
</dbReference>
<comment type="caution">
    <text evidence="1">The sequence shown here is derived from an EMBL/GenBank/DDBJ whole genome shotgun (WGS) entry which is preliminary data.</text>
</comment>
<protein>
    <submittedName>
        <fullName evidence="1">FAD-dependent oxidoreductase</fullName>
    </submittedName>
</protein>